<name>A0A4U6WDE7_SETVI</name>
<dbReference type="Proteomes" id="UP000298652">
    <property type="component" value="Chromosome 1"/>
</dbReference>
<dbReference type="EMBL" id="CM016552">
    <property type="protein sequence ID" value="TKW40798.1"/>
    <property type="molecule type" value="Genomic_DNA"/>
</dbReference>
<dbReference type="Gramene" id="TKW40798">
    <property type="protein sequence ID" value="TKW40798"/>
    <property type="gene ID" value="SEVIR_1G269350v2"/>
</dbReference>
<protein>
    <submittedName>
        <fullName evidence="1">Uncharacterized protein</fullName>
    </submittedName>
</protein>
<keyword evidence="2" id="KW-1185">Reference proteome</keyword>
<dbReference type="AlphaFoldDB" id="A0A4U6WDE7"/>
<reference evidence="1" key="1">
    <citation type="submission" date="2019-03" db="EMBL/GenBank/DDBJ databases">
        <title>WGS assembly of Setaria viridis.</title>
        <authorList>
            <person name="Huang P."/>
            <person name="Jenkins J."/>
            <person name="Grimwood J."/>
            <person name="Barry K."/>
            <person name="Healey A."/>
            <person name="Mamidi S."/>
            <person name="Sreedasyam A."/>
            <person name="Shu S."/>
            <person name="Feldman M."/>
            <person name="Wu J."/>
            <person name="Yu Y."/>
            <person name="Chen C."/>
            <person name="Johnson J."/>
            <person name="Rokhsar D."/>
            <person name="Baxter I."/>
            <person name="Schmutz J."/>
            <person name="Brutnell T."/>
            <person name="Kellogg E."/>
        </authorList>
    </citation>
    <scope>NUCLEOTIDE SEQUENCE [LARGE SCALE GENOMIC DNA]</scope>
</reference>
<gene>
    <name evidence="1" type="ORF">SEVIR_1G269350v2</name>
</gene>
<organism evidence="1 2">
    <name type="scientific">Setaria viridis</name>
    <name type="common">Green bristlegrass</name>
    <name type="synonym">Setaria italica subsp. viridis</name>
    <dbReference type="NCBI Taxonomy" id="4556"/>
    <lineage>
        <taxon>Eukaryota</taxon>
        <taxon>Viridiplantae</taxon>
        <taxon>Streptophyta</taxon>
        <taxon>Embryophyta</taxon>
        <taxon>Tracheophyta</taxon>
        <taxon>Spermatophyta</taxon>
        <taxon>Magnoliopsida</taxon>
        <taxon>Liliopsida</taxon>
        <taxon>Poales</taxon>
        <taxon>Poaceae</taxon>
        <taxon>PACMAD clade</taxon>
        <taxon>Panicoideae</taxon>
        <taxon>Panicodae</taxon>
        <taxon>Paniceae</taxon>
        <taxon>Cenchrinae</taxon>
        <taxon>Setaria</taxon>
    </lineage>
</organism>
<evidence type="ECO:0000313" key="1">
    <source>
        <dbReference type="EMBL" id="TKW40798.1"/>
    </source>
</evidence>
<evidence type="ECO:0000313" key="2">
    <source>
        <dbReference type="Proteomes" id="UP000298652"/>
    </source>
</evidence>
<sequence>MKPIENYSYKRGSGSSPVFANRGQGLVPQWCAERPPGSSEFGDSPTGIAGILVVCWSHRPEVKGNWKVGGARAVSGSRWKLEAGSQGARDQGPMVAEAEAELAAPATLPLPVTGPKNL</sequence>
<proteinExistence type="predicted"/>
<accession>A0A4U6WDE7</accession>